<proteinExistence type="predicted"/>
<dbReference type="InterPro" id="IPR012677">
    <property type="entry name" value="Nucleotide-bd_a/b_plait_sf"/>
</dbReference>
<dbReference type="GO" id="GO:0008494">
    <property type="term" value="F:translation activator activity"/>
    <property type="evidence" value="ECO:0007669"/>
    <property type="project" value="TreeGrafter"/>
</dbReference>
<accession>A0A4U5NAI7</accession>
<keyword evidence="1 2" id="KW-0694">RNA-binding</keyword>
<dbReference type="GO" id="GO:0005737">
    <property type="term" value="C:cytoplasm"/>
    <property type="evidence" value="ECO:0007669"/>
    <property type="project" value="TreeGrafter"/>
</dbReference>
<dbReference type="PANTHER" id="PTHR11176">
    <property type="entry name" value="BOULE-RELATED"/>
    <property type="match status" value="1"/>
</dbReference>
<dbReference type="PANTHER" id="PTHR11176:SF57">
    <property type="entry name" value="PROTEIN BOULE"/>
    <property type="match status" value="1"/>
</dbReference>
<dbReference type="GO" id="GO:0070935">
    <property type="term" value="P:3'-UTR-mediated mRNA stabilization"/>
    <property type="evidence" value="ECO:0007669"/>
    <property type="project" value="TreeGrafter"/>
</dbReference>
<name>A0A4U5NAI7_STECR</name>
<dbReference type="PROSITE" id="PS50102">
    <property type="entry name" value="RRM"/>
    <property type="match status" value="1"/>
</dbReference>
<reference evidence="5 6" key="2">
    <citation type="journal article" date="2019" name="G3 (Bethesda)">
        <title>Hybrid Assembly of the Genome of the Entomopathogenic Nematode Steinernema carpocapsae Identifies the X-Chromosome.</title>
        <authorList>
            <person name="Serra L."/>
            <person name="Macchietto M."/>
            <person name="Macias-Munoz A."/>
            <person name="McGill C.J."/>
            <person name="Rodriguez I.M."/>
            <person name="Rodriguez B."/>
            <person name="Murad R."/>
            <person name="Mortazavi A."/>
        </authorList>
    </citation>
    <scope>NUCLEOTIDE SEQUENCE [LARGE SCALE GENOMIC DNA]</scope>
    <source>
        <strain evidence="5 6">ALL</strain>
    </source>
</reference>
<dbReference type="Gene3D" id="3.30.70.330">
    <property type="match status" value="1"/>
</dbReference>
<dbReference type="InterPro" id="IPR000504">
    <property type="entry name" value="RRM_dom"/>
</dbReference>
<feature type="region of interest" description="Disordered" evidence="3">
    <location>
        <begin position="167"/>
        <end position="187"/>
    </location>
</feature>
<dbReference type="STRING" id="34508.A0A4U5NAI7"/>
<dbReference type="EMBL" id="AZBU02000004">
    <property type="protein sequence ID" value="TKR79947.1"/>
    <property type="molecule type" value="Genomic_DNA"/>
</dbReference>
<evidence type="ECO:0000256" key="2">
    <source>
        <dbReference type="PROSITE-ProRule" id="PRU00176"/>
    </source>
</evidence>
<gene>
    <name evidence="5" type="ORF">L596_014093</name>
</gene>
<reference evidence="5 6" key="1">
    <citation type="journal article" date="2015" name="Genome Biol.">
        <title>Comparative genomics of Steinernema reveals deeply conserved gene regulatory networks.</title>
        <authorList>
            <person name="Dillman A.R."/>
            <person name="Macchietto M."/>
            <person name="Porter C.F."/>
            <person name="Rogers A."/>
            <person name="Williams B."/>
            <person name="Antoshechkin I."/>
            <person name="Lee M.M."/>
            <person name="Goodwin Z."/>
            <person name="Lu X."/>
            <person name="Lewis E.E."/>
            <person name="Goodrich-Blair H."/>
            <person name="Stock S.P."/>
            <person name="Adams B.J."/>
            <person name="Sternberg P.W."/>
            <person name="Mortazavi A."/>
        </authorList>
    </citation>
    <scope>NUCLEOTIDE SEQUENCE [LARGE SCALE GENOMIC DNA]</scope>
    <source>
        <strain evidence="5 6">ALL</strain>
    </source>
</reference>
<evidence type="ECO:0000313" key="5">
    <source>
        <dbReference type="EMBL" id="TKR79947.1"/>
    </source>
</evidence>
<evidence type="ECO:0000256" key="3">
    <source>
        <dbReference type="SAM" id="MobiDB-lite"/>
    </source>
</evidence>
<evidence type="ECO:0000256" key="1">
    <source>
        <dbReference type="ARBA" id="ARBA00022884"/>
    </source>
</evidence>
<protein>
    <recommendedName>
        <fullName evidence="4">RRM domain-containing protein</fullName>
    </recommendedName>
</protein>
<dbReference type="SMART" id="SM00360">
    <property type="entry name" value="RRM"/>
    <property type="match status" value="1"/>
</dbReference>
<feature type="domain" description="RRM" evidence="4">
    <location>
        <begin position="301"/>
        <end position="383"/>
    </location>
</feature>
<dbReference type="Pfam" id="PF00076">
    <property type="entry name" value="RRM_1"/>
    <property type="match status" value="1"/>
</dbReference>
<sequence length="459" mass="51503">MRQFEAETVEIEMSRATFAKGRCNDLLGTTERHRRKVQNEAEKVCKIFNQTSHVSIPRILGSSGCEYSQTFENIFIGVSGCPDGDRECLVSNRFRLILRWSVVCLHPNASSANFGSRSIPIASKFFSGALRLRDPLLPDQNRNFEIRISRPNPFQSDISSFKSCVSKPRPTTETVSGMRERGLQQPLARDSLQMSLQTYPHRRSRKSRKSASNFAHFRLFRSDFAAQSPLLIPGFSQFGTILFISKPKFCLTLIRSMLTAPMTTSTFAAPANPGPVYEAQQPVAYTTYASSPVSTYEVIPHRVFVGGFPASTTEVELRAFFEELSPNTIRVREAKVVRSNDGASKGYGFITFESEEEANAVRSMNPEHLEFKGRRLNLGPARRRMSQSAARYAEPAFFASNGQIVTTNNMFAMSPGFLPHNVVVVPQQQMPWTFSQLSPQAAPFVPNGMHGEQHFMHFN</sequence>
<dbReference type="Proteomes" id="UP000298663">
    <property type="component" value="Unassembled WGS sequence"/>
</dbReference>
<organism evidence="5 6">
    <name type="scientific">Steinernema carpocapsae</name>
    <name type="common">Entomopathogenic nematode</name>
    <dbReference type="NCBI Taxonomy" id="34508"/>
    <lineage>
        <taxon>Eukaryota</taxon>
        <taxon>Metazoa</taxon>
        <taxon>Ecdysozoa</taxon>
        <taxon>Nematoda</taxon>
        <taxon>Chromadorea</taxon>
        <taxon>Rhabditida</taxon>
        <taxon>Tylenchina</taxon>
        <taxon>Panagrolaimomorpha</taxon>
        <taxon>Strongyloidoidea</taxon>
        <taxon>Steinernematidae</taxon>
        <taxon>Steinernema</taxon>
    </lineage>
</organism>
<dbReference type="GO" id="GO:0003730">
    <property type="term" value="F:mRNA 3'-UTR binding"/>
    <property type="evidence" value="ECO:0007669"/>
    <property type="project" value="TreeGrafter"/>
</dbReference>
<dbReference type="AlphaFoldDB" id="A0A4U5NAI7"/>
<dbReference type="OrthoDB" id="762982at2759"/>
<evidence type="ECO:0000259" key="4">
    <source>
        <dbReference type="PROSITE" id="PS50102"/>
    </source>
</evidence>
<comment type="caution">
    <text evidence="5">The sequence shown here is derived from an EMBL/GenBank/DDBJ whole genome shotgun (WGS) entry which is preliminary data.</text>
</comment>
<keyword evidence="6" id="KW-1185">Reference proteome</keyword>
<evidence type="ECO:0000313" key="6">
    <source>
        <dbReference type="Proteomes" id="UP000298663"/>
    </source>
</evidence>
<dbReference type="SUPFAM" id="SSF54928">
    <property type="entry name" value="RNA-binding domain, RBD"/>
    <property type="match status" value="1"/>
</dbReference>
<dbReference type="InterPro" id="IPR035979">
    <property type="entry name" value="RBD_domain_sf"/>
</dbReference>
<dbReference type="GO" id="GO:0045948">
    <property type="term" value="P:positive regulation of translational initiation"/>
    <property type="evidence" value="ECO:0007669"/>
    <property type="project" value="TreeGrafter"/>
</dbReference>